<dbReference type="PANTHER" id="PTHR21321">
    <property type="entry name" value="PNAS-3 RELATED"/>
    <property type="match status" value="1"/>
</dbReference>
<accession>A0AAV9IH89</accession>
<dbReference type="GO" id="GO:0000467">
    <property type="term" value="P:exonucleolytic trimming to generate mature 3'-end of 5.8S rRNA from tricistronic rRNA transcript (SSU-rRNA, 5.8S rRNA, LSU-rRNA)"/>
    <property type="evidence" value="ECO:0007669"/>
    <property type="project" value="TreeGrafter"/>
</dbReference>
<comment type="caution">
    <text evidence="5">The sequence shown here is derived from an EMBL/GenBank/DDBJ whole genome shotgun (WGS) entry which is preliminary data.</text>
</comment>
<comment type="subcellular location">
    <subcellularLocation>
        <location evidence="1">Nucleus</location>
    </subcellularLocation>
</comment>
<dbReference type="GO" id="GO:0000176">
    <property type="term" value="C:nuclear exosome (RNase complex)"/>
    <property type="evidence" value="ECO:0007669"/>
    <property type="project" value="TreeGrafter"/>
</dbReference>
<dbReference type="SUPFAM" id="SSF110324">
    <property type="entry name" value="Ribosomal L27 protein-like"/>
    <property type="match status" value="1"/>
</dbReference>
<evidence type="ECO:0000256" key="2">
    <source>
        <dbReference type="ARBA" id="ARBA00022835"/>
    </source>
</evidence>
<dbReference type="InterPro" id="IPR026699">
    <property type="entry name" value="Exosome_RNA_bind1/RRP40/RRP4"/>
</dbReference>
<dbReference type="GO" id="GO:0071051">
    <property type="term" value="P:poly(A)-dependent snoRNA 3'-end processing"/>
    <property type="evidence" value="ECO:0007669"/>
    <property type="project" value="TreeGrafter"/>
</dbReference>
<dbReference type="InterPro" id="IPR036612">
    <property type="entry name" value="KH_dom_type_1_sf"/>
</dbReference>
<protein>
    <recommendedName>
        <fullName evidence="4">S1 motif domain-containing protein</fullName>
    </recommendedName>
</protein>
<dbReference type="CDD" id="cd22526">
    <property type="entry name" value="KH-I_Rrp40"/>
    <property type="match status" value="1"/>
</dbReference>
<dbReference type="EMBL" id="JANCYU010000042">
    <property type="protein sequence ID" value="KAK4526673.1"/>
    <property type="molecule type" value="Genomic_DNA"/>
</dbReference>
<keyword evidence="2" id="KW-0271">Exosome</keyword>
<keyword evidence="6" id="KW-1185">Reference proteome</keyword>
<dbReference type="Gene3D" id="2.40.50.140">
    <property type="entry name" value="Nucleic acid-binding proteins"/>
    <property type="match status" value="1"/>
</dbReference>
<gene>
    <name evidence="5" type="ORF">GAYE_SCF26G4589</name>
</gene>
<sequence length="252" mass="27666">MKPLAASWVDVFVFPGDKLFKLEDGDNIRIGQGVFKKGEYLVAVKPGYLHKDGNKVWVETAQKRYIPCVGDVVIGVIVERSSEFYQVDIGGFSTALLPLLAFEGATKRNRPHLTVGSCVYARVVSTDRDSEPQLSCLLPGTQHSWVTGETIFGELNQGNLVHCSISLCRNILLGKNSVFTELGKYIAFEQATGMNGRIWVRSQSAGHIVLLSNLLVCSENMTNEQLNAMIRNLVSKMTATTPTAIDEATNGR</sequence>
<evidence type="ECO:0000256" key="3">
    <source>
        <dbReference type="ARBA" id="ARBA00022884"/>
    </source>
</evidence>
<dbReference type="PANTHER" id="PTHR21321:SF1">
    <property type="entry name" value="EXOSOME COMPLEX COMPONENT RRP40"/>
    <property type="match status" value="1"/>
</dbReference>
<evidence type="ECO:0000313" key="5">
    <source>
        <dbReference type="EMBL" id="KAK4526673.1"/>
    </source>
</evidence>
<organism evidence="5 6">
    <name type="scientific">Galdieria yellowstonensis</name>
    <dbReference type="NCBI Taxonomy" id="3028027"/>
    <lineage>
        <taxon>Eukaryota</taxon>
        <taxon>Rhodophyta</taxon>
        <taxon>Bangiophyceae</taxon>
        <taxon>Galdieriales</taxon>
        <taxon>Galdieriaceae</taxon>
        <taxon>Galdieria</taxon>
    </lineage>
</organism>
<dbReference type="SMART" id="SM00316">
    <property type="entry name" value="S1"/>
    <property type="match status" value="1"/>
</dbReference>
<dbReference type="Pfam" id="PF21262">
    <property type="entry name" value="RRP40_S1"/>
    <property type="match status" value="1"/>
</dbReference>
<dbReference type="GO" id="GO:0000177">
    <property type="term" value="C:cytoplasmic exosome (RNase complex)"/>
    <property type="evidence" value="ECO:0007669"/>
    <property type="project" value="TreeGrafter"/>
</dbReference>
<proteinExistence type="predicted"/>
<dbReference type="GO" id="GO:0034475">
    <property type="term" value="P:U4 snRNA 3'-end processing"/>
    <property type="evidence" value="ECO:0007669"/>
    <property type="project" value="TreeGrafter"/>
</dbReference>
<dbReference type="SUPFAM" id="SSF54791">
    <property type="entry name" value="Eukaryotic type KH-domain (KH-domain type I)"/>
    <property type="match status" value="1"/>
</dbReference>
<dbReference type="Pfam" id="PF15985">
    <property type="entry name" value="KH_6"/>
    <property type="match status" value="1"/>
</dbReference>
<keyword evidence="3" id="KW-0694">RNA-binding</keyword>
<dbReference type="SUPFAM" id="SSF50249">
    <property type="entry name" value="Nucleic acid-binding proteins"/>
    <property type="match status" value="1"/>
</dbReference>
<evidence type="ECO:0000313" key="6">
    <source>
        <dbReference type="Proteomes" id="UP001300502"/>
    </source>
</evidence>
<dbReference type="InterPro" id="IPR049469">
    <property type="entry name" value="RRP40_KH-I"/>
</dbReference>
<evidence type="ECO:0000256" key="1">
    <source>
        <dbReference type="ARBA" id="ARBA00004123"/>
    </source>
</evidence>
<dbReference type="GO" id="GO:0071035">
    <property type="term" value="P:nuclear polyadenylation-dependent rRNA catabolic process"/>
    <property type="evidence" value="ECO:0007669"/>
    <property type="project" value="TreeGrafter"/>
</dbReference>
<dbReference type="GO" id="GO:0003723">
    <property type="term" value="F:RNA binding"/>
    <property type="evidence" value="ECO:0007669"/>
    <property type="project" value="UniProtKB-KW"/>
</dbReference>
<dbReference type="GO" id="GO:0071034">
    <property type="term" value="P:CUT catabolic process"/>
    <property type="evidence" value="ECO:0007669"/>
    <property type="project" value="TreeGrafter"/>
</dbReference>
<dbReference type="InterPro" id="IPR003029">
    <property type="entry name" value="S1_domain"/>
</dbReference>
<dbReference type="Proteomes" id="UP001300502">
    <property type="component" value="Unassembled WGS sequence"/>
</dbReference>
<name>A0AAV9IH89_9RHOD</name>
<dbReference type="FunFam" id="2.40.50.140:FF:000112">
    <property type="entry name" value="Exosome complex component RRP40"/>
    <property type="match status" value="1"/>
</dbReference>
<evidence type="ECO:0000259" key="4">
    <source>
        <dbReference type="SMART" id="SM00316"/>
    </source>
</evidence>
<dbReference type="InterPro" id="IPR004088">
    <property type="entry name" value="KH_dom_type_1"/>
</dbReference>
<feature type="domain" description="S1 motif" evidence="4">
    <location>
        <begin position="68"/>
        <end position="137"/>
    </location>
</feature>
<reference evidence="5 6" key="1">
    <citation type="submission" date="2022-07" db="EMBL/GenBank/DDBJ databases">
        <title>Genome-wide signatures of adaptation to extreme environments.</title>
        <authorList>
            <person name="Cho C.H."/>
            <person name="Yoon H.S."/>
        </authorList>
    </citation>
    <scope>NUCLEOTIDE SEQUENCE [LARGE SCALE GENOMIC DNA]</scope>
    <source>
        <strain evidence="5 6">108.79 E11</strain>
    </source>
</reference>
<dbReference type="GO" id="GO:0071038">
    <property type="term" value="P:TRAMP-dependent tRNA surveillance pathway"/>
    <property type="evidence" value="ECO:0007669"/>
    <property type="project" value="TreeGrafter"/>
</dbReference>
<dbReference type="Gene3D" id="3.30.1370.10">
    <property type="entry name" value="K Homology domain, type 1"/>
    <property type="match status" value="1"/>
</dbReference>
<dbReference type="AlphaFoldDB" id="A0AAV9IH89"/>
<dbReference type="InterPro" id="IPR012340">
    <property type="entry name" value="NA-bd_OB-fold"/>
</dbReference>